<name>L7TH90_9CAUD</name>
<keyword evidence="4" id="KW-1185">Reference proteome</keyword>
<accession>L7TH90</accession>
<feature type="compositionally biased region" description="Polar residues" evidence="1">
    <location>
        <begin position="115"/>
        <end position="126"/>
    </location>
</feature>
<proteinExistence type="predicted"/>
<protein>
    <submittedName>
        <fullName evidence="3">Uncharacterized protein</fullName>
    </submittedName>
</protein>
<organism evidence="3 4">
    <name type="scientific">Pseudomonas phage H66</name>
    <dbReference type="NCBI Taxonomy" id="2928683"/>
    <lineage>
        <taxon>Viruses</taxon>
        <taxon>Duplodnaviria</taxon>
        <taxon>Heunggongvirae</taxon>
        <taxon>Uroviricota</taxon>
        <taxon>Caudoviricetes</taxon>
        <taxon>Hollowayvirus</taxon>
        <taxon>Hollowayvirus H66</taxon>
    </lineage>
</organism>
<keyword evidence="2" id="KW-0472">Membrane</keyword>
<dbReference type="EMBL" id="KC262634">
    <property type="protein sequence ID" value="AGC34652.1"/>
    <property type="molecule type" value="Genomic_DNA"/>
</dbReference>
<reference evidence="3 4" key="1">
    <citation type="submission" date="2012-12" db="EMBL/GenBank/DDBJ databases">
        <title>Complete genome sequence of Pseudomonas aeruginosa temperate bacteriophage H66.</title>
        <authorList>
            <person name="Maya O."/>
            <person name="Flores V."/>
            <person name="Guarneros G."/>
        </authorList>
    </citation>
    <scope>NUCLEOTIDE SEQUENCE [LARGE SCALE GENOMIC DNA]</scope>
</reference>
<feature type="transmembrane region" description="Helical" evidence="2">
    <location>
        <begin position="12"/>
        <end position="30"/>
    </location>
</feature>
<evidence type="ECO:0000256" key="2">
    <source>
        <dbReference type="SAM" id="Phobius"/>
    </source>
</evidence>
<evidence type="ECO:0000313" key="4">
    <source>
        <dbReference type="Proteomes" id="UP000011154"/>
    </source>
</evidence>
<dbReference type="Proteomes" id="UP000011154">
    <property type="component" value="Segment"/>
</dbReference>
<keyword evidence="2" id="KW-1133">Transmembrane helix</keyword>
<evidence type="ECO:0000256" key="1">
    <source>
        <dbReference type="SAM" id="MobiDB-lite"/>
    </source>
</evidence>
<feature type="region of interest" description="Disordered" evidence="1">
    <location>
        <begin position="105"/>
        <end position="155"/>
    </location>
</feature>
<feature type="transmembrane region" description="Helical" evidence="2">
    <location>
        <begin position="42"/>
        <end position="61"/>
    </location>
</feature>
<keyword evidence="2" id="KW-0812">Transmembrane</keyword>
<feature type="compositionally biased region" description="Polar residues" evidence="1">
    <location>
        <begin position="133"/>
        <end position="150"/>
    </location>
</feature>
<gene>
    <name evidence="3" type="ORF">H66_0043</name>
</gene>
<evidence type="ECO:0000313" key="3">
    <source>
        <dbReference type="EMBL" id="AGC34652.1"/>
    </source>
</evidence>
<dbReference type="OrthoDB" id="30930at10239"/>
<sequence>MAKKYAHIKNPLTVIAIFATFVELGGTIVLPNLEGEVQERYVWFLMGFPVLLVWLFFRVLWHKHEVLYAPRDYRDDNTFLSARGIVPVSQDLALDKLIEEVDEVRADTDSEPVEDTSSGGLETDISTPKIDCGSSTPADNGDQQRPQLDTTEQEAGHELQAEFKRAVQFRYKQVNDAFDLLSREKKTLFQRGVSIDSSSYVFSGASITAKETLLVEAFTPLQIMNRKNLKKVKDVVRQYFVNYHHGSDEVRFKFIVLVIDSGRAALLDKCITTLKQELWDYDVPNEVYVVNNTKSIVKI</sequence>